<dbReference type="PROSITE" id="PS52019">
    <property type="entry name" value="PKS_MFAS_DH"/>
    <property type="match status" value="1"/>
</dbReference>
<feature type="domain" description="PKS/mFAS DH" evidence="12">
    <location>
        <begin position="973"/>
        <end position="1259"/>
    </location>
</feature>
<proteinExistence type="predicted"/>
<dbReference type="InterPro" id="IPR050091">
    <property type="entry name" value="PKS_NRPS_Biosynth_Enz"/>
</dbReference>
<dbReference type="InterPro" id="IPR009081">
    <property type="entry name" value="PP-bd_ACP"/>
</dbReference>
<dbReference type="InterPro" id="IPR049551">
    <property type="entry name" value="PKS_DH_C"/>
</dbReference>
<feature type="region of interest" description="N-terminal hotdog fold" evidence="8">
    <location>
        <begin position="973"/>
        <end position="1102"/>
    </location>
</feature>
<evidence type="ECO:0000256" key="1">
    <source>
        <dbReference type="ARBA" id="ARBA00004792"/>
    </source>
</evidence>
<evidence type="ECO:0000256" key="9">
    <source>
        <dbReference type="SAM" id="MobiDB-lite"/>
    </source>
</evidence>
<evidence type="ECO:0000256" key="5">
    <source>
        <dbReference type="ARBA" id="ARBA00023194"/>
    </source>
</evidence>
<feature type="active site" description="Proton acceptor; for dehydratase activity" evidence="8">
    <location>
        <position position="1005"/>
    </location>
</feature>
<dbReference type="SMART" id="SM00822">
    <property type="entry name" value="PKS_KR"/>
    <property type="match status" value="1"/>
</dbReference>
<dbReference type="Pfam" id="PF22953">
    <property type="entry name" value="SpnB_Rossmann"/>
    <property type="match status" value="1"/>
</dbReference>
<dbReference type="Pfam" id="PF00698">
    <property type="entry name" value="Acyl_transf_1"/>
    <property type="match status" value="1"/>
</dbReference>
<dbReference type="Gene3D" id="3.90.180.10">
    <property type="entry name" value="Medium-chain alcohol dehydrogenases, catalytic domain"/>
    <property type="match status" value="1"/>
</dbReference>
<dbReference type="SUPFAM" id="SSF53901">
    <property type="entry name" value="Thiolase-like"/>
    <property type="match status" value="1"/>
</dbReference>
<dbReference type="InterPro" id="IPR013154">
    <property type="entry name" value="ADH-like_N"/>
</dbReference>
<dbReference type="InterPro" id="IPR016036">
    <property type="entry name" value="Malonyl_transacylase_ACP-bd"/>
</dbReference>
<gene>
    <name evidence="13" type="ORF">PV383_32115</name>
</gene>
<keyword evidence="2" id="KW-0596">Phosphopantetheine</keyword>
<evidence type="ECO:0000256" key="2">
    <source>
        <dbReference type="ARBA" id="ARBA00022450"/>
    </source>
</evidence>
<dbReference type="PROSITE" id="PS00012">
    <property type="entry name" value="PHOSPHOPANTETHEINE"/>
    <property type="match status" value="1"/>
</dbReference>
<dbReference type="InterPro" id="IPR014030">
    <property type="entry name" value="Ketoacyl_synth_N"/>
</dbReference>
<dbReference type="InterPro" id="IPR002364">
    <property type="entry name" value="Quin_OxRdtase/zeta-crystal_CS"/>
</dbReference>
<feature type="region of interest" description="Disordered" evidence="9">
    <location>
        <begin position="462"/>
        <end position="510"/>
    </location>
</feature>
<dbReference type="InterPro" id="IPR020806">
    <property type="entry name" value="PKS_PP-bd"/>
</dbReference>
<dbReference type="InterPro" id="IPR016039">
    <property type="entry name" value="Thiolase-like"/>
</dbReference>
<dbReference type="InterPro" id="IPR049900">
    <property type="entry name" value="PKS_mFAS_DH"/>
</dbReference>
<reference evidence="13 14" key="1">
    <citation type="journal article" date="2023" name="Microb. Genom.">
        <title>Mesoterricola silvestris gen. nov., sp. nov., Mesoterricola sediminis sp. nov., Geothrix oryzae sp. nov., Geothrix edaphica sp. nov., Geothrix rubra sp. nov., and Geothrix limicola sp. nov., six novel members of Acidobacteriota isolated from soils.</title>
        <authorList>
            <person name="Weisberg A.J."/>
            <person name="Pearce E."/>
            <person name="Kramer C.G."/>
            <person name="Chang J.H."/>
            <person name="Clarke C.R."/>
        </authorList>
    </citation>
    <scope>NUCLEOTIDE SEQUENCE [LARGE SCALE GENOMIC DNA]</scope>
    <source>
        <strain evidence="13 14">NE20-4-1</strain>
    </source>
</reference>
<dbReference type="Pfam" id="PF13602">
    <property type="entry name" value="ADH_zinc_N_2"/>
    <property type="match status" value="1"/>
</dbReference>
<feature type="domain" description="Carrier" evidence="10">
    <location>
        <begin position="2076"/>
        <end position="2151"/>
    </location>
</feature>
<accession>A0ABU4MZL2</accession>
<dbReference type="SMART" id="SM00827">
    <property type="entry name" value="PKS_AT"/>
    <property type="match status" value="1"/>
</dbReference>
<sequence>MTDEARLVEYIRTMTGDLRKAHRRLKQLEDADSEPIAVVGIGCRFPGGVTGPDDLWRLVDEGRDAVGAMPGDRGWDFDALFAEGDDRLGTSRAREGAFLYDAGEFDAGFFGISPREALAMDPQQRLLLEVTWEALEHARIVPATLAGSRTGVYAGIMYHDYGGELSTLPDEVQGLLSTGVAGSVLSGRVAYTLGLEGPAVTVDTACSSSLVTLHLAAQALRAGECELALAGGATVMSSPSTFVESTRQGNVAPYGRCRSYAEAADGTAWGEGAAVILVERLSDARRNGHQVLAVIRGTAVNQDGASNGLTAPNGPSQQRVIRQALANARLTAADVDVVEGHGTGTRLGDPVEAQALLATYGAERPAGQPLRLGSVKSNLAHAQAAAGAAGVIKMVMAIRHGRLPRTLHVDRPSPQVDWTTGAVELLTEPCDWPDLGRPRRAAVSSFGVSGTNAHVILEQAPDGAEPAGNVTRAPDRVGGDDASDRVVGGGDEPGRAADGVAPVSARSAAPTAAPLPAVPVLLSARDADALRAQAARLHVHVSTGPPDDGPRLLDLGLATATTRAALEHRAVAVATDPEELAPALTALASGEPAPGLVTGLADEQLCAFLFTGQGAQRPGMGQELYATFPAYAQALDAVGAELDGHLEHSVTDLMFAKPGTDAAALLNETQYTQAATFAMEVALFRLLESWGVTPRHLAGHSIGELAAAHVSGMLTLPDACALVAARGRLMQALPTGGAMAALEATESEVAPLLAGQEDAVALAAVNAERSVVVSGTAAAVTAVAEHFTGLGRRTRRLSVSHAFHSPLMDPMLDDFRDVVRKLEFHPPVLSVLSGVTGGFLDDEEWRSPDYWVRQVRDTVRFHDVTRTLREAGVTTQVELGPDAVLTAMADGDDRALRPVATQRRDQGETRALVTALAHLHTRGVPVDWAAFFAGRDAHPVPLPTYAFQRRHYWLRPKPGASAGRAAGLPAAGHPLLGAAVTVAGTDTLLLTGRLGVDSHPWLADHAVGGSVLVPGTALLELALHAAARLEATTPEALAVGELVLRAPLVVPATGGVRVQVVVDGPGDDGRRALRIVSQPESADGDAWTTHADGALGTEEPDDGAGTGADTGTVWPPADATPVDTDSLYADFAAGGFAYGPSFQGVRRAWRQGDDVYAEVALPESVAGAADFALHPALADAALHAAVFAGGAFAESAGAARLPFVWDGVTLHATGATALRVRITPTGPASLTLALADPTGTPVATIRSLTVRAAPDLAAPAPADTPADDLQLPGWENVPLPADPAAPAARWALVGDHGRLPTLPGATRHAAPAAAARDADQVVLALDAALPPGTDPGDTAAVTAVHSVTEQVLDTVRGWLSDSADVGAARLILLLRGAVRVGPEEEAPDPIAAAVWGLVSSAAHENPDRIAVVDWDGAEASAAALTRALSIEEPRLALRAGSVHAPRLLPLSRDTALLPPPGPGPWVLDRVGDGATIDDLALVPAPESLAAPLGPGRVRVDVRACGVNFRDVVVALGLVDGLSGLGGELAGVVTAVGPDVPGIEPGDRVLGLGPATFGPVAVTDHRWLAPMPDGWTFEQAAAVPIAYLTAYYGLVGLADVQPGQKVLVHAGAGGVGTAAVQLARHLGAEVYATSSAGKRQVLRAAGLDDDHTADSRSLAFADHFRETTGGQGMDVVLDCLAGAFVDAGLGLLPRGGHFLEMGKTDIRAPGTVAAAHPGVTYQAYDLQEAAPDRMREMLRAVLDLFARGALTPPPLTVWDIRRARDAFRALSQATLVGKAVLTVPRRTDPEGTFVVTGASGHLGGLVARHLVARHGARHLLLLSRRGPDAPGAAELEAELRAAGADGVTTLACDVADRTALRTALAGLPADRPTTAVVHTAGLLDDGITAGLTDEQLHRVLRPKTDAAAHLDAVVRELGHEPAVFALFSSASGFTGNPGQANYAAANLWLDALAARRRARGLPGLSLLWGAWEQAGDGMTAGLGDTDQRRMARSGLRALAPDRGLALFDTALGMDADAVAPLALDTAALRAQAEAGTLPPGFRALVQAPLLRRAAAAGAGEPALAERLAVLSDTERDRLLLDLVTTHTATVLGHGSPDTLGSGRTFRELGFDSLTAVELRNGLAAATGLRLPATLVFDHPTPQALADRLRTELAPPRASPAQEALALLDGLLRHLGDVPHDDPDRRHLDERLGQALRAWRRPDDLGTTADRDHDLDTASDDDLFAMVDDGARLP</sequence>
<evidence type="ECO:0000313" key="13">
    <source>
        <dbReference type="EMBL" id="MDX3041795.1"/>
    </source>
</evidence>
<dbReference type="SMART" id="SM00825">
    <property type="entry name" value="PKS_KS"/>
    <property type="match status" value="1"/>
</dbReference>
<dbReference type="RefSeq" id="WP_193381722.1">
    <property type="nucleotide sequence ID" value="NZ_JABXWF010000025.1"/>
</dbReference>
<dbReference type="SMART" id="SM00829">
    <property type="entry name" value="PKS_ER"/>
    <property type="match status" value="1"/>
</dbReference>
<dbReference type="SUPFAM" id="SSF52151">
    <property type="entry name" value="FabD/lysophospholipase-like"/>
    <property type="match status" value="1"/>
</dbReference>
<dbReference type="Pfam" id="PF02801">
    <property type="entry name" value="Ketoacyl-synt_C"/>
    <property type="match status" value="1"/>
</dbReference>
<dbReference type="SMART" id="SM00823">
    <property type="entry name" value="PKS_PP"/>
    <property type="match status" value="1"/>
</dbReference>
<dbReference type="SUPFAM" id="SSF51735">
    <property type="entry name" value="NAD(P)-binding Rossmann-fold domains"/>
    <property type="match status" value="3"/>
</dbReference>
<dbReference type="CDD" id="cd00833">
    <property type="entry name" value="PKS"/>
    <property type="match status" value="1"/>
</dbReference>
<dbReference type="PROSITE" id="PS01162">
    <property type="entry name" value="QOR_ZETA_CRYSTAL"/>
    <property type="match status" value="1"/>
</dbReference>
<dbReference type="InterPro" id="IPR042104">
    <property type="entry name" value="PKS_dehydratase_sf"/>
</dbReference>
<dbReference type="InterPro" id="IPR011032">
    <property type="entry name" value="GroES-like_sf"/>
</dbReference>
<evidence type="ECO:0000256" key="7">
    <source>
        <dbReference type="ARBA" id="ARBA00023315"/>
    </source>
</evidence>
<dbReference type="InterPro" id="IPR014043">
    <property type="entry name" value="Acyl_transferase_dom"/>
</dbReference>
<dbReference type="InterPro" id="IPR057326">
    <property type="entry name" value="KR_dom"/>
</dbReference>
<keyword evidence="14" id="KW-1185">Reference proteome</keyword>
<feature type="compositionally biased region" description="Low complexity" evidence="9">
    <location>
        <begin position="500"/>
        <end position="510"/>
    </location>
</feature>
<dbReference type="PANTHER" id="PTHR43775:SF51">
    <property type="entry name" value="INACTIVE PHENOLPHTHIOCEROL SYNTHESIS POLYKETIDE SYNTHASE TYPE I PKS1-RELATED"/>
    <property type="match status" value="1"/>
</dbReference>
<dbReference type="Pfam" id="PF14765">
    <property type="entry name" value="PS-DH"/>
    <property type="match status" value="1"/>
</dbReference>
<dbReference type="InterPro" id="IPR020843">
    <property type="entry name" value="ER"/>
</dbReference>
<dbReference type="Gene3D" id="3.40.47.10">
    <property type="match status" value="1"/>
</dbReference>
<dbReference type="InterPro" id="IPR020841">
    <property type="entry name" value="PKS_Beta-ketoAc_synthase_dom"/>
</dbReference>
<evidence type="ECO:0000259" key="11">
    <source>
        <dbReference type="PROSITE" id="PS52004"/>
    </source>
</evidence>
<evidence type="ECO:0000256" key="4">
    <source>
        <dbReference type="ARBA" id="ARBA00022679"/>
    </source>
</evidence>
<dbReference type="SMART" id="SM00826">
    <property type="entry name" value="PKS_DH"/>
    <property type="match status" value="1"/>
</dbReference>
<dbReference type="Pfam" id="PF00109">
    <property type="entry name" value="ketoacyl-synt"/>
    <property type="match status" value="1"/>
</dbReference>
<evidence type="ECO:0000313" key="14">
    <source>
        <dbReference type="Proteomes" id="UP001282474"/>
    </source>
</evidence>
<feature type="domain" description="Ketosynthase family 3 (KS3)" evidence="11">
    <location>
        <begin position="33"/>
        <end position="459"/>
    </location>
</feature>
<dbReference type="Pfam" id="PF08240">
    <property type="entry name" value="ADH_N"/>
    <property type="match status" value="1"/>
</dbReference>
<keyword evidence="4" id="KW-0808">Transferase</keyword>
<evidence type="ECO:0000256" key="8">
    <source>
        <dbReference type="PROSITE-ProRule" id="PRU01363"/>
    </source>
</evidence>
<dbReference type="PROSITE" id="PS50075">
    <property type="entry name" value="CARRIER"/>
    <property type="match status" value="1"/>
</dbReference>
<dbReference type="Gene3D" id="3.10.129.110">
    <property type="entry name" value="Polyketide synthase dehydratase"/>
    <property type="match status" value="1"/>
</dbReference>
<dbReference type="InterPro" id="IPR006162">
    <property type="entry name" value="Ppantetheine_attach_site"/>
</dbReference>
<keyword evidence="3" id="KW-0597">Phosphoprotein</keyword>
<dbReference type="InterPro" id="IPR001227">
    <property type="entry name" value="Ac_transferase_dom_sf"/>
</dbReference>
<dbReference type="Pfam" id="PF16197">
    <property type="entry name" value="KAsynt_C_assoc"/>
    <property type="match status" value="1"/>
</dbReference>
<feature type="region of interest" description="C-terminal hotdog fold" evidence="8">
    <location>
        <begin position="1119"/>
        <end position="1259"/>
    </location>
</feature>
<comment type="pathway">
    <text evidence="1">Antibiotic biosynthesis.</text>
</comment>
<dbReference type="Gene3D" id="1.10.1200.10">
    <property type="entry name" value="ACP-like"/>
    <property type="match status" value="1"/>
</dbReference>
<dbReference type="SUPFAM" id="SSF50129">
    <property type="entry name" value="GroES-like"/>
    <property type="match status" value="1"/>
</dbReference>
<dbReference type="InterPro" id="IPR032821">
    <property type="entry name" value="PKS_assoc"/>
</dbReference>
<dbReference type="SMART" id="SM01294">
    <property type="entry name" value="PKS_PP_betabranch"/>
    <property type="match status" value="1"/>
</dbReference>
<dbReference type="PANTHER" id="PTHR43775">
    <property type="entry name" value="FATTY ACID SYNTHASE"/>
    <property type="match status" value="1"/>
</dbReference>
<dbReference type="Proteomes" id="UP001282474">
    <property type="component" value="Unassembled WGS sequence"/>
</dbReference>
<dbReference type="InterPro" id="IPR036736">
    <property type="entry name" value="ACP-like_sf"/>
</dbReference>
<dbReference type="Gene3D" id="3.30.70.3290">
    <property type="match status" value="1"/>
</dbReference>
<dbReference type="CDD" id="cd05195">
    <property type="entry name" value="enoyl_red"/>
    <property type="match status" value="1"/>
</dbReference>
<keyword evidence="7" id="KW-0012">Acyltransferase</keyword>
<evidence type="ECO:0000256" key="6">
    <source>
        <dbReference type="ARBA" id="ARBA00023268"/>
    </source>
</evidence>
<dbReference type="PROSITE" id="PS00606">
    <property type="entry name" value="KS3_1"/>
    <property type="match status" value="1"/>
</dbReference>
<keyword evidence="6" id="KW-0511">Multifunctional enzyme</keyword>
<dbReference type="SUPFAM" id="SSF47336">
    <property type="entry name" value="ACP-like"/>
    <property type="match status" value="1"/>
</dbReference>
<dbReference type="InterPro" id="IPR014031">
    <property type="entry name" value="Ketoacyl_synth_C"/>
</dbReference>
<dbReference type="InterPro" id="IPR018201">
    <property type="entry name" value="Ketoacyl_synth_AS"/>
</dbReference>
<organism evidence="13 14">
    <name type="scientific">Streptomyces caniscabiei</name>
    <dbReference type="NCBI Taxonomy" id="2746961"/>
    <lineage>
        <taxon>Bacteria</taxon>
        <taxon>Bacillati</taxon>
        <taxon>Actinomycetota</taxon>
        <taxon>Actinomycetes</taxon>
        <taxon>Kitasatosporales</taxon>
        <taxon>Streptomycetaceae</taxon>
        <taxon>Streptomyces</taxon>
    </lineage>
</organism>
<dbReference type="EMBL" id="JARAWJ010000030">
    <property type="protein sequence ID" value="MDX3041795.1"/>
    <property type="molecule type" value="Genomic_DNA"/>
</dbReference>
<dbReference type="Pfam" id="PF21089">
    <property type="entry name" value="PKS_DH_N"/>
    <property type="match status" value="1"/>
</dbReference>
<dbReference type="Gene3D" id="3.40.50.11460">
    <property type="match status" value="1"/>
</dbReference>
<protein>
    <submittedName>
        <fullName evidence="13">Type I polyketide synthase</fullName>
    </submittedName>
</protein>
<dbReference type="Gene3D" id="3.40.366.10">
    <property type="entry name" value="Malonyl-Coenzyme A Acyl Carrier Protein, domain 2"/>
    <property type="match status" value="1"/>
</dbReference>
<dbReference type="InterPro" id="IPR049552">
    <property type="entry name" value="PKS_DH_N"/>
</dbReference>
<dbReference type="Gene3D" id="3.40.50.720">
    <property type="entry name" value="NAD(P)-binding Rossmann-like Domain"/>
    <property type="match status" value="1"/>
</dbReference>
<dbReference type="InterPro" id="IPR036291">
    <property type="entry name" value="NAD(P)-bd_dom_sf"/>
</dbReference>
<evidence type="ECO:0000259" key="10">
    <source>
        <dbReference type="PROSITE" id="PS50075"/>
    </source>
</evidence>
<feature type="region of interest" description="Disordered" evidence="9">
    <location>
        <begin position="1077"/>
        <end position="1119"/>
    </location>
</feature>
<dbReference type="CDD" id="cd08956">
    <property type="entry name" value="KR_3_FAS_SDR_x"/>
    <property type="match status" value="1"/>
</dbReference>
<evidence type="ECO:0000259" key="12">
    <source>
        <dbReference type="PROSITE" id="PS52019"/>
    </source>
</evidence>
<dbReference type="Pfam" id="PF00550">
    <property type="entry name" value="PP-binding"/>
    <property type="match status" value="1"/>
</dbReference>
<dbReference type="InterPro" id="IPR020807">
    <property type="entry name" value="PKS_DH"/>
</dbReference>
<dbReference type="InterPro" id="IPR013968">
    <property type="entry name" value="PKS_KR"/>
</dbReference>
<dbReference type="Pfam" id="PF08659">
    <property type="entry name" value="KR"/>
    <property type="match status" value="1"/>
</dbReference>
<feature type="active site" description="Proton donor; for dehydratase activity" evidence="8">
    <location>
        <position position="1179"/>
    </location>
</feature>
<keyword evidence="5" id="KW-0045">Antibiotic biosynthesis</keyword>
<dbReference type="InterPro" id="IPR055123">
    <property type="entry name" value="SpnB-like_Rossmann"/>
</dbReference>
<feature type="compositionally biased region" description="Basic and acidic residues" evidence="9">
    <location>
        <begin position="473"/>
        <end position="484"/>
    </location>
</feature>
<evidence type="ECO:0000256" key="3">
    <source>
        <dbReference type="ARBA" id="ARBA00022553"/>
    </source>
</evidence>
<name>A0ABU4MZL2_9ACTN</name>
<dbReference type="PROSITE" id="PS52004">
    <property type="entry name" value="KS3_2"/>
    <property type="match status" value="1"/>
</dbReference>
<dbReference type="SUPFAM" id="SSF55048">
    <property type="entry name" value="Probable ACP-binding domain of malonyl-CoA ACP transacylase"/>
    <property type="match status" value="1"/>
</dbReference>
<dbReference type="InterPro" id="IPR016035">
    <property type="entry name" value="Acyl_Trfase/lysoPLipase"/>
</dbReference>
<comment type="caution">
    <text evidence="13">The sequence shown here is derived from an EMBL/GenBank/DDBJ whole genome shotgun (WGS) entry which is preliminary data.</text>
</comment>